<gene>
    <name evidence="1" type="ORF">SI65_06819</name>
</gene>
<dbReference type="STRING" id="573508.A0A1E3BB76"/>
<evidence type="ECO:0000313" key="1">
    <source>
        <dbReference type="EMBL" id="ODM18031.1"/>
    </source>
</evidence>
<evidence type="ECO:0000313" key="2">
    <source>
        <dbReference type="Proteomes" id="UP000094569"/>
    </source>
</evidence>
<dbReference type="InterPro" id="IPR022198">
    <property type="entry name" value="DUF3723"/>
</dbReference>
<dbReference type="OrthoDB" id="4227485at2759"/>
<dbReference type="Proteomes" id="UP000094569">
    <property type="component" value="Unassembled WGS sequence"/>
</dbReference>
<reference evidence="1 2" key="1">
    <citation type="journal article" date="2016" name="BMC Genomics">
        <title>Comparative genomic and transcriptomic analyses of the Fuzhuan brick tea-fermentation fungus Aspergillus cristatus.</title>
        <authorList>
            <person name="Ge Y."/>
            <person name="Wang Y."/>
            <person name="Liu Y."/>
            <person name="Tan Y."/>
            <person name="Ren X."/>
            <person name="Zhang X."/>
            <person name="Hyde K.D."/>
            <person name="Liu Y."/>
            <person name="Liu Z."/>
        </authorList>
    </citation>
    <scope>NUCLEOTIDE SEQUENCE [LARGE SCALE GENOMIC DNA]</scope>
    <source>
        <strain evidence="1 2">GZAAS20.1005</strain>
    </source>
</reference>
<protein>
    <submittedName>
        <fullName evidence="1">Uncharacterized protein</fullName>
    </submittedName>
</protein>
<name>A0A1E3BB76_ASPCR</name>
<dbReference type="AlphaFoldDB" id="A0A1E3BB76"/>
<keyword evidence="2" id="KW-1185">Reference proteome</keyword>
<dbReference type="EMBL" id="JXNT01000007">
    <property type="protein sequence ID" value="ODM18031.1"/>
    <property type="molecule type" value="Genomic_DNA"/>
</dbReference>
<sequence length="196" mass="21829">MLALNLSGLVSSDHHRFPHLGFAAGQLRALHGRHRVQAGAEVLPPADRWWTVDLYLDEEYANQKKLTDGEIYRKIRQYEGMKLSESGGSSGCHPAIRTAWISWTTIETVISSERFDRLLPIPGLWPHGMRISMLHRLIATGCVEEILTYLDHIGDFWSSLAASDSVSMEKIDLDIVNALQLLAPGKSGTDTKRPVG</sequence>
<proteinExistence type="predicted"/>
<comment type="caution">
    <text evidence="1">The sequence shown here is derived from an EMBL/GenBank/DDBJ whole genome shotgun (WGS) entry which is preliminary data.</text>
</comment>
<dbReference type="VEuPathDB" id="FungiDB:SI65_06819"/>
<accession>A0A1E3BB76</accession>
<organism evidence="1 2">
    <name type="scientific">Aspergillus cristatus</name>
    <name type="common">Chinese Fuzhuan brick tea-fermentation fungus</name>
    <name type="synonym">Eurotium cristatum</name>
    <dbReference type="NCBI Taxonomy" id="573508"/>
    <lineage>
        <taxon>Eukaryota</taxon>
        <taxon>Fungi</taxon>
        <taxon>Dikarya</taxon>
        <taxon>Ascomycota</taxon>
        <taxon>Pezizomycotina</taxon>
        <taxon>Eurotiomycetes</taxon>
        <taxon>Eurotiomycetidae</taxon>
        <taxon>Eurotiales</taxon>
        <taxon>Aspergillaceae</taxon>
        <taxon>Aspergillus</taxon>
        <taxon>Aspergillus subgen. Aspergillus</taxon>
    </lineage>
</organism>
<dbReference type="Pfam" id="PF12520">
    <property type="entry name" value="DUF3723"/>
    <property type="match status" value="1"/>
</dbReference>